<organism evidence="18 19">
    <name type="scientific">Virgibacillus chiguensis</name>
    <dbReference type="NCBI Taxonomy" id="411959"/>
    <lineage>
        <taxon>Bacteria</taxon>
        <taxon>Bacillati</taxon>
        <taxon>Bacillota</taxon>
        <taxon>Bacilli</taxon>
        <taxon>Bacillales</taxon>
        <taxon>Bacillaceae</taxon>
        <taxon>Virgibacillus</taxon>
    </lineage>
</organism>
<dbReference type="Pfam" id="PF00702">
    <property type="entry name" value="Hydrolase"/>
    <property type="match status" value="1"/>
</dbReference>
<sequence>MEENKNVYRLQGLSCTNCAAKFEKNIRAIETVDDVQLNFGASKVMVQGEASVRQLEAAGAFDDIKVFPERERLTEDKQSFWKNKSNLTTLFSFLFTALGYVFFFQVGESNLATVSTFAAAILIGGWKLFRTGFKNLARFEFDMKTLMTIAVIGAAIIGEWAEGAVVVFLFAVSEALEGYSMEKARQSIRSLMNIAPNRATIRRGDELIEMDVKDVQVNDVMVIKPGEKIAMDGEVLKGESSINQATITGESIPVFKRAGDEVFAGTLNEEGSLEVRVTKYAQDTTIAKIIHLVEEAQAEKAPSQQFVDRFAKYYTPAIIVIAMLVATIPPLLFSATWSDWTYNGLAVLVVGCPCALVISTPVAIVTAIGNAARHGVLIKGGIHLEETGKIDVVAFDKTGTITEGKPVVTEVISFGDMSESDVLAHAAAIETYSQHPLASSILRKAKADNVNNLHAENFQSFTGKGAQATVNGSMYRIGSPSLFQGKAPLPKELQMQIRTLQTQGKTVMLFGTDHRIEGLIAVADQVRKGSLSIIEKLHQLGKRTVMITGDNQATGSAIGREVGIRETKSELLPQGKLTAIKELKQQYGKVAMVGDGINDAPALAAADVGVAMGGAGTDTAMETADIALMADDLSKVPYTMGLSQQTLTIIKQNIGFALLLKVIALLLVIPGWLTLWLAILADMGATLLVVFNSLRLMRAKKQP</sequence>
<dbReference type="InterPro" id="IPR036412">
    <property type="entry name" value="HAD-like_sf"/>
</dbReference>
<dbReference type="PANTHER" id="PTHR48085">
    <property type="entry name" value="CADMIUM/ZINC-TRANSPORTING ATPASE HMA2-RELATED"/>
    <property type="match status" value="1"/>
</dbReference>
<dbReference type="Gene3D" id="3.40.50.1000">
    <property type="entry name" value="HAD superfamily/HAD-like"/>
    <property type="match status" value="1"/>
</dbReference>
<evidence type="ECO:0000256" key="16">
    <source>
        <dbReference type="RuleBase" id="RU362081"/>
    </source>
</evidence>
<dbReference type="GO" id="GO:0046872">
    <property type="term" value="F:metal ion binding"/>
    <property type="evidence" value="ECO:0007669"/>
    <property type="project" value="UniProtKB-KW"/>
</dbReference>
<dbReference type="SUPFAM" id="SSF81665">
    <property type="entry name" value="Calcium ATPase, transmembrane domain M"/>
    <property type="match status" value="1"/>
</dbReference>
<dbReference type="PRINTS" id="PR00941">
    <property type="entry name" value="CDATPASE"/>
</dbReference>
<dbReference type="InterPro" id="IPR008250">
    <property type="entry name" value="ATPase_P-typ_transduc_dom_A_sf"/>
</dbReference>
<dbReference type="Proteomes" id="UP000184079">
    <property type="component" value="Unassembled WGS sequence"/>
</dbReference>
<dbReference type="GO" id="GO:0005524">
    <property type="term" value="F:ATP binding"/>
    <property type="evidence" value="ECO:0007669"/>
    <property type="project" value="UniProtKB-UniRule"/>
</dbReference>
<dbReference type="EMBL" id="FQXD01000010">
    <property type="protein sequence ID" value="SHH64456.1"/>
    <property type="molecule type" value="Genomic_DNA"/>
</dbReference>
<reference evidence="19" key="1">
    <citation type="submission" date="2016-11" db="EMBL/GenBank/DDBJ databases">
        <authorList>
            <person name="Varghese N."/>
            <person name="Submissions S."/>
        </authorList>
    </citation>
    <scope>NUCLEOTIDE SEQUENCE [LARGE SCALE GENOMIC DNA]</scope>
    <source>
        <strain evidence="19">CGMCC 1.6496</strain>
    </source>
</reference>
<dbReference type="Gene3D" id="3.40.1110.10">
    <property type="entry name" value="Calcium-transporting ATPase, cytoplasmic domain N"/>
    <property type="match status" value="1"/>
</dbReference>
<dbReference type="NCBIfam" id="TIGR01494">
    <property type="entry name" value="ATPase_P-type"/>
    <property type="match status" value="1"/>
</dbReference>
<evidence type="ECO:0000313" key="18">
    <source>
        <dbReference type="EMBL" id="SHH64456.1"/>
    </source>
</evidence>
<dbReference type="PROSITE" id="PS00154">
    <property type="entry name" value="ATPASE_E1_E2"/>
    <property type="match status" value="1"/>
</dbReference>
<dbReference type="Pfam" id="PF00122">
    <property type="entry name" value="E1-E2_ATPase"/>
    <property type="match status" value="1"/>
</dbReference>
<dbReference type="InterPro" id="IPR018303">
    <property type="entry name" value="ATPase_P-typ_P_site"/>
</dbReference>
<evidence type="ECO:0000256" key="7">
    <source>
        <dbReference type="ARBA" id="ARBA00022723"/>
    </source>
</evidence>
<keyword evidence="19" id="KW-1185">Reference proteome</keyword>
<dbReference type="InterPro" id="IPR027256">
    <property type="entry name" value="P-typ_ATPase_IB"/>
</dbReference>
<dbReference type="PANTHER" id="PTHR48085:SF5">
    <property type="entry name" value="CADMIUM_ZINC-TRANSPORTING ATPASE HMA4-RELATED"/>
    <property type="match status" value="1"/>
</dbReference>
<evidence type="ECO:0000256" key="11">
    <source>
        <dbReference type="ARBA" id="ARBA00022989"/>
    </source>
</evidence>
<dbReference type="InterPro" id="IPR036163">
    <property type="entry name" value="HMA_dom_sf"/>
</dbReference>
<feature type="transmembrane region" description="Helical" evidence="16">
    <location>
        <begin position="675"/>
        <end position="694"/>
    </location>
</feature>
<feature type="transmembrane region" description="Helical" evidence="16">
    <location>
        <begin position="87"/>
        <end position="105"/>
    </location>
</feature>
<dbReference type="CDD" id="cd07545">
    <property type="entry name" value="P-type_ATPase_Cd-like"/>
    <property type="match status" value="1"/>
</dbReference>
<dbReference type="SFLD" id="SFLDG00002">
    <property type="entry name" value="C1.7:_P-type_atpase_like"/>
    <property type="match status" value="1"/>
</dbReference>
<dbReference type="InterPro" id="IPR001757">
    <property type="entry name" value="P_typ_ATPase"/>
</dbReference>
<dbReference type="SFLD" id="SFLDF00027">
    <property type="entry name" value="p-type_atpase"/>
    <property type="match status" value="1"/>
</dbReference>
<dbReference type="FunFam" id="2.70.150.10:FF:000002">
    <property type="entry name" value="Copper-transporting ATPase 1, putative"/>
    <property type="match status" value="1"/>
</dbReference>
<gene>
    <name evidence="18" type="ORF">SAMN05421807_11053</name>
</gene>
<keyword evidence="10" id="KW-1278">Translocase</keyword>
<dbReference type="InterPro" id="IPR059000">
    <property type="entry name" value="ATPase_P-type_domA"/>
</dbReference>
<evidence type="ECO:0000259" key="17">
    <source>
        <dbReference type="PROSITE" id="PS50846"/>
    </source>
</evidence>
<dbReference type="SUPFAM" id="SSF81653">
    <property type="entry name" value="Calcium ATPase, transduction domain A"/>
    <property type="match status" value="1"/>
</dbReference>
<dbReference type="GO" id="GO:0016887">
    <property type="term" value="F:ATP hydrolysis activity"/>
    <property type="evidence" value="ECO:0007669"/>
    <property type="project" value="InterPro"/>
</dbReference>
<evidence type="ECO:0000256" key="5">
    <source>
        <dbReference type="ARBA" id="ARBA00022553"/>
    </source>
</evidence>
<keyword evidence="5" id="KW-0597">Phosphoprotein</keyword>
<dbReference type="InterPro" id="IPR023299">
    <property type="entry name" value="ATPase_P-typ_cyto_dom_N"/>
</dbReference>
<dbReference type="NCBIfam" id="TIGR01511">
    <property type="entry name" value="ATPase-IB1_Cu"/>
    <property type="match status" value="1"/>
</dbReference>
<dbReference type="InterPro" id="IPR051014">
    <property type="entry name" value="Cation_Transport_ATPase_IB"/>
</dbReference>
<dbReference type="PROSITE" id="PS50846">
    <property type="entry name" value="HMA_2"/>
    <property type="match status" value="1"/>
</dbReference>
<feature type="transmembrane region" description="Helical" evidence="16">
    <location>
        <begin position="111"/>
        <end position="129"/>
    </location>
</feature>
<evidence type="ECO:0000256" key="13">
    <source>
        <dbReference type="ARBA" id="ARBA00023136"/>
    </source>
</evidence>
<comment type="catalytic activity">
    <reaction evidence="15">
        <text>Cd(2+)(in) + ATP + H2O = Cd(2+)(out) + ADP + phosphate + H(+)</text>
        <dbReference type="Rhea" id="RHEA:12132"/>
        <dbReference type="ChEBI" id="CHEBI:15377"/>
        <dbReference type="ChEBI" id="CHEBI:15378"/>
        <dbReference type="ChEBI" id="CHEBI:30616"/>
        <dbReference type="ChEBI" id="CHEBI:43474"/>
        <dbReference type="ChEBI" id="CHEBI:48775"/>
        <dbReference type="ChEBI" id="CHEBI:456216"/>
        <dbReference type="EC" id="7.2.2.21"/>
    </reaction>
</comment>
<evidence type="ECO:0000313" key="19">
    <source>
        <dbReference type="Proteomes" id="UP000184079"/>
    </source>
</evidence>
<feature type="transmembrane region" description="Helical" evidence="16">
    <location>
        <begin position="345"/>
        <end position="369"/>
    </location>
</feature>
<dbReference type="NCBIfam" id="TIGR01512">
    <property type="entry name" value="ATPase-IB2_Cd"/>
    <property type="match status" value="1"/>
</dbReference>
<keyword evidence="16" id="KW-1003">Cell membrane</keyword>
<name>A0A1M5UNI8_9BACI</name>
<dbReference type="Pfam" id="PF00403">
    <property type="entry name" value="HMA"/>
    <property type="match status" value="1"/>
</dbReference>
<keyword evidence="7 16" id="KW-0479">Metal-binding</keyword>
<dbReference type="RefSeq" id="WP_280157481.1">
    <property type="nucleotide sequence ID" value="NZ_FQXD01000010.1"/>
</dbReference>
<dbReference type="InterPro" id="IPR006121">
    <property type="entry name" value="HMA_dom"/>
</dbReference>
<dbReference type="AlphaFoldDB" id="A0A1M5UNI8"/>
<proteinExistence type="inferred from homology"/>
<dbReference type="SUPFAM" id="SSF56784">
    <property type="entry name" value="HAD-like"/>
    <property type="match status" value="1"/>
</dbReference>
<keyword evidence="8 16" id="KW-0547">Nucleotide-binding</keyword>
<accession>A0A1M5UNI8</accession>
<evidence type="ECO:0000256" key="9">
    <source>
        <dbReference type="ARBA" id="ARBA00022840"/>
    </source>
</evidence>
<evidence type="ECO:0000256" key="10">
    <source>
        <dbReference type="ARBA" id="ARBA00022967"/>
    </source>
</evidence>
<evidence type="ECO:0000256" key="3">
    <source>
        <dbReference type="ARBA" id="ARBA00022448"/>
    </source>
</evidence>
<evidence type="ECO:0000256" key="4">
    <source>
        <dbReference type="ARBA" id="ARBA00022539"/>
    </source>
</evidence>
<dbReference type="NCBIfam" id="TIGR01525">
    <property type="entry name" value="ATPase-IB_hvy"/>
    <property type="match status" value="1"/>
</dbReference>
<dbReference type="Gene3D" id="3.30.70.100">
    <property type="match status" value="1"/>
</dbReference>
<dbReference type="GO" id="GO:0005886">
    <property type="term" value="C:plasma membrane"/>
    <property type="evidence" value="ECO:0007669"/>
    <property type="project" value="UniProtKB-SubCell"/>
</dbReference>
<dbReference type="SUPFAM" id="SSF55008">
    <property type="entry name" value="HMA, heavy metal-associated domain"/>
    <property type="match status" value="1"/>
</dbReference>
<protein>
    <recommendedName>
        <fullName evidence="14">Cd(2+)-exporting ATPase</fullName>
        <ecNumber evidence="14">7.2.2.21</ecNumber>
    </recommendedName>
</protein>
<feature type="domain" description="HMA" evidence="17">
    <location>
        <begin position="4"/>
        <end position="67"/>
    </location>
</feature>
<evidence type="ECO:0000256" key="2">
    <source>
        <dbReference type="ARBA" id="ARBA00006024"/>
    </source>
</evidence>
<dbReference type="CDD" id="cd00371">
    <property type="entry name" value="HMA"/>
    <property type="match status" value="1"/>
</dbReference>
<keyword evidence="6 16" id="KW-0812">Transmembrane</keyword>
<feature type="transmembrane region" description="Helical" evidence="16">
    <location>
        <begin position="313"/>
        <end position="333"/>
    </location>
</feature>
<dbReference type="Gene3D" id="2.70.150.10">
    <property type="entry name" value="Calcium-transporting ATPase, cytoplasmic transduction domain A"/>
    <property type="match status" value="1"/>
</dbReference>
<evidence type="ECO:0000256" key="12">
    <source>
        <dbReference type="ARBA" id="ARBA00023065"/>
    </source>
</evidence>
<keyword evidence="3" id="KW-0813">Transport</keyword>
<keyword evidence="9 16" id="KW-0067">ATP-binding</keyword>
<dbReference type="SFLD" id="SFLDS00003">
    <property type="entry name" value="Haloacid_Dehalogenase"/>
    <property type="match status" value="1"/>
</dbReference>
<evidence type="ECO:0000256" key="14">
    <source>
        <dbReference type="ARBA" id="ARBA00039103"/>
    </source>
</evidence>
<keyword evidence="11 16" id="KW-1133">Transmembrane helix</keyword>
<comment type="similarity">
    <text evidence="2 16">Belongs to the cation transport ATPase (P-type) (TC 3.A.3) family. Type IB subfamily.</text>
</comment>
<keyword evidence="13 16" id="KW-0472">Membrane</keyword>
<comment type="subcellular location">
    <subcellularLocation>
        <location evidence="1">Cell membrane</location>
        <topology evidence="1">Multi-pass membrane protein</topology>
    </subcellularLocation>
</comment>
<dbReference type="InterPro" id="IPR044492">
    <property type="entry name" value="P_typ_ATPase_HD_dom"/>
</dbReference>
<dbReference type="InterPro" id="IPR023298">
    <property type="entry name" value="ATPase_P-typ_TM_dom_sf"/>
</dbReference>
<dbReference type="InterPro" id="IPR023214">
    <property type="entry name" value="HAD_sf"/>
</dbReference>
<dbReference type="GO" id="GO:0008551">
    <property type="term" value="F:P-type cadmium transporter activity"/>
    <property type="evidence" value="ECO:0007669"/>
    <property type="project" value="UniProtKB-EC"/>
</dbReference>
<keyword evidence="4" id="KW-0104">Cadmium</keyword>
<evidence type="ECO:0000256" key="8">
    <source>
        <dbReference type="ARBA" id="ARBA00022741"/>
    </source>
</evidence>
<evidence type="ECO:0000256" key="15">
    <source>
        <dbReference type="ARBA" id="ARBA00049338"/>
    </source>
</evidence>
<dbReference type="PRINTS" id="PR00119">
    <property type="entry name" value="CATATPASE"/>
</dbReference>
<keyword evidence="12" id="KW-0406">Ion transport</keyword>
<dbReference type="EC" id="7.2.2.21" evidence="14"/>
<evidence type="ECO:0000256" key="1">
    <source>
        <dbReference type="ARBA" id="ARBA00004651"/>
    </source>
</evidence>
<evidence type="ECO:0000256" key="6">
    <source>
        <dbReference type="ARBA" id="ARBA00022692"/>
    </source>
</evidence>